<dbReference type="AlphaFoldDB" id="L8WDH6"/>
<dbReference type="Proteomes" id="UP000011668">
    <property type="component" value="Unassembled WGS sequence"/>
</dbReference>
<dbReference type="OrthoDB" id="2615105at2759"/>
<comment type="caution">
    <text evidence="1">The sequence shown here is derived from an EMBL/GenBank/DDBJ whole genome shotgun (WGS) entry which is preliminary data.</text>
</comment>
<gene>
    <name evidence="1" type="ORF">AG1IA_09955</name>
</gene>
<accession>L8WDH6</accession>
<reference evidence="1 2" key="1">
    <citation type="journal article" date="2013" name="Nat. Commun.">
        <title>The evolution and pathogenic mechanisms of the rice sheath blight pathogen.</title>
        <authorList>
            <person name="Zheng A."/>
            <person name="Lin R."/>
            <person name="Xu L."/>
            <person name="Qin P."/>
            <person name="Tang C."/>
            <person name="Ai P."/>
            <person name="Zhang D."/>
            <person name="Liu Y."/>
            <person name="Sun Z."/>
            <person name="Feng H."/>
            <person name="Wang Y."/>
            <person name="Chen Y."/>
            <person name="Liang X."/>
            <person name="Fu R."/>
            <person name="Li Q."/>
            <person name="Zhang J."/>
            <person name="Yu X."/>
            <person name="Xie Z."/>
            <person name="Ding L."/>
            <person name="Guan P."/>
            <person name="Tang J."/>
            <person name="Liang Y."/>
            <person name="Wang S."/>
            <person name="Deng Q."/>
            <person name="Li S."/>
            <person name="Zhu J."/>
            <person name="Wang L."/>
            <person name="Liu H."/>
            <person name="Li P."/>
        </authorList>
    </citation>
    <scope>NUCLEOTIDE SEQUENCE [LARGE SCALE GENOMIC DNA]</scope>
    <source>
        <strain evidence="2">AG-1 IA</strain>
    </source>
</reference>
<evidence type="ECO:0000313" key="2">
    <source>
        <dbReference type="Proteomes" id="UP000011668"/>
    </source>
</evidence>
<protein>
    <submittedName>
        <fullName evidence="1">Uncharacterized protein</fullName>
    </submittedName>
</protein>
<dbReference type="EMBL" id="AFRT01004557">
    <property type="protein sequence ID" value="ELU36015.1"/>
    <property type="molecule type" value="Genomic_DNA"/>
</dbReference>
<evidence type="ECO:0000313" key="1">
    <source>
        <dbReference type="EMBL" id="ELU36015.1"/>
    </source>
</evidence>
<organism evidence="1 2">
    <name type="scientific">Thanatephorus cucumeris (strain AG1-IA)</name>
    <name type="common">Rice sheath blight fungus</name>
    <name type="synonym">Rhizoctonia solani</name>
    <dbReference type="NCBI Taxonomy" id="983506"/>
    <lineage>
        <taxon>Eukaryota</taxon>
        <taxon>Fungi</taxon>
        <taxon>Dikarya</taxon>
        <taxon>Basidiomycota</taxon>
        <taxon>Agaricomycotina</taxon>
        <taxon>Agaricomycetes</taxon>
        <taxon>Cantharellales</taxon>
        <taxon>Ceratobasidiaceae</taxon>
        <taxon>Rhizoctonia</taxon>
        <taxon>Rhizoctonia solani AG-1</taxon>
    </lineage>
</organism>
<keyword evidence="2" id="KW-1185">Reference proteome</keyword>
<dbReference type="STRING" id="983506.L8WDH6"/>
<sequence>MRDADHARAAASTPDPVDLWSLDSDGWVVDSLGRRLAWVPSDLHACLALPPTTSIIGDQGYFRLEIDGWKIGDEWMRCFSATYNKLTSEALRLVPVGAANKAVGARYARKSCHTPSIGGTPMRRFVKVCAHAFAQPPTRSSYHGAKTGILPTITSNATLRLLVLAVGRRVRPGQDAKC</sequence>
<proteinExistence type="predicted"/>
<dbReference type="HOGENOM" id="CLU_1511605_0_0_1"/>
<name>L8WDH6_THACA</name>